<dbReference type="PANTHER" id="PTHR12962:SF1">
    <property type="entry name" value="COLD SHOCK DOMAIN-CONTAINING PROTEIN CG9705"/>
    <property type="match status" value="1"/>
</dbReference>
<gene>
    <name evidence="5" type="ORF">N0K08_09280</name>
</gene>
<protein>
    <submittedName>
        <fullName evidence="5">Cold shock and DUF1294 domain-containing protein</fullName>
    </submittedName>
</protein>
<feature type="transmembrane region" description="Helical" evidence="3">
    <location>
        <begin position="86"/>
        <end position="107"/>
    </location>
</feature>
<dbReference type="InterPro" id="IPR012340">
    <property type="entry name" value="NA-bd_OB-fold"/>
</dbReference>
<dbReference type="SUPFAM" id="SSF50249">
    <property type="entry name" value="Nucleic acid-binding proteins"/>
    <property type="match status" value="1"/>
</dbReference>
<dbReference type="PRINTS" id="PR00050">
    <property type="entry name" value="COLDSHOCK"/>
</dbReference>
<evidence type="ECO:0000313" key="6">
    <source>
        <dbReference type="Proteomes" id="UP001525968"/>
    </source>
</evidence>
<keyword evidence="3" id="KW-0472">Membrane</keyword>
<evidence type="ECO:0000256" key="3">
    <source>
        <dbReference type="SAM" id="Phobius"/>
    </source>
</evidence>
<name>A0ABT2PLT6_9BURK</name>
<comment type="subcellular location">
    <subcellularLocation>
        <location evidence="2">Cytoplasm</location>
    </subcellularLocation>
</comment>
<dbReference type="Proteomes" id="UP001525968">
    <property type="component" value="Unassembled WGS sequence"/>
</dbReference>
<reference evidence="5 6" key="1">
    <citation type="submission" date="2022-09" db="EMBL/GenBank/DDBJ databases">
        <title>Draft genome of isolate Be4.</title>
        <authorList>
            <person name="Sanchez-Castro I."/>
            <person name="Martinez-Rodriguez P."/>
            <person name="Descostes M."/>
            <person name="Merroun M."/>
        </authorList>
    </citation>
    <scope>NUCLEOTIDE SEQUENCE [LARGE SCALE GENOMIC DNA]</scope>
    <source>
        <strain evidence="5 6">Be4</strain>
    </source>
</reference>
<evidence type="ECO:0000313" key="5">
    <source>
        <dbReference type="EMBL" id="MCT9810826.1"/>
    </source>
</evidence>
<dbReference type="PROSITE" id="PS51857">
    <property type="entry name" value="CSD_2"/>
    <property type="match status" value="1"/>
</dbReference>
<organism evidence="5 6">
    <name type="scientific">Acidovorax bellezanensis</name>
    <dbReference type="NCBI Taxonomy" id="2976702"/>
    <lineage>
        <taxon>Bacteria</taxon>
        <taxon>Pseudomonadati</taxon>
        <taxon>Pseudomonadota</taxon>
        <taxon>Betaproteobacteria</taxon>
        <taxon>Burkholderiales</taxon>
        <taxon>Comamonadaceae</taxon>
        <taxon>Acidovorax</taxon>
    </lineage>
</organism>
<feature type="transmembrane region" description="Helical" evidence="3">
    <location>
        <begin position="113"/>
        <end position="131"/>
    </location>
</feature>
<dbReference type="InterPro" id="IPR052069">
    <property type="entry name" value="Ca-reg_mRNA-binding_domain"/>
</dbReference>
<evidence type="ECO:0000256" key="2">
    <source>
        <dbReference type="RuleBase" id="RU000408"/>
    </source>
</evidence>
<keyword evidence="6" id="KW-1185">Reference proteome</keyword>
<dbReference type="CDD" id="cd04458">
    <property type="entry name" value="CSP_CDS"/>
    <property type="match status" value="1"/>
</dbReference>
<sequence>MRFEGIIKSWNDDRGFGFIEPIQGGQEIFVHIKAFRSLRMRPQTAQRVTFQVEAGPQGKKRAINVELLQSPHGAARKNHRGGSAPWGAASVLAIPLLLVVLSAGYLFGHPPRWALWAYPALSVFTFAVYAFDKSAAQAGTWRTSEKTLHWLALAGGWPGALVAQQVLRHKSSKAEFRAVFWTTVVLNMAAFIFLASPYWRSWASM</sequence>
<dbReference type="InterPro" id="IPR010718">
    <property type="entry name" value="DUF1294"/>
</dbReference>
<keyword evidence="1" id="KW-0597">Phosphoprotein</keyword>
<keyword evidence="3" id="KW-1133">Transmembrane helix</keyword>
<feature type="transmembrane region" description="Helical" evidence="3">
    <location>
        <begin position="178"/>
        <end position="199"/>
    </location>
</feature>
<feature type="domain" description="CSD" evidence="4">
    <location>
        <begin position="2"/>
        <end position="67"/>
    </location>
</feature>
<evidence type="ECO:0000259" key="4">
    <source>
        <dbReference type="PROSITE" id="PS51857"/>
    </source>
</evidence>
<dbReference type="Pfam" id="PF06961">
    <property type="entry name" value="DUF1294"/>
    <property type="match status" value="1"/>
</dbReference>
<keyword evidence="3" id="KW-0812">Transmembrane</keyword>
<accession>A0ABT2PLT6</accession>
<dbReference type="InterPro" id="IPR019844">
    <property type="entry name" value="CSD_CS"/>
</dbReference>
<dbReference type="PANTHER" id="PTHR12962">
    <property type="entry name" value="CALCIUM-REGULATED HEAT STABLE PROTEIN CRHSP-24-RELATED"/>
    <property type="match status" value="1"/>
</dbReference>
<dbReference type="InterPro" id="IPR002059">
    <property type="entry name" value="CSP_DNA-bd"/>
</dbReference>
<dbReference type="Gene3D" id="2.40.50.140">
    <property type="entry name" value="Nucleic acid-binding proteins"/>
    <property type="match status" value="1"/>
</dbReference>
<dbReference type="RefSeq" id="WP_261499958.1">
    <property type="nucleotide sequence ID" value="NZ_JAODYH010000004.1"/>
</dbReference>
<evidence type="ECO:0000256" key="1">
    <source>
        <dbReference type="ARBA" id="ARBA00022553"/>
    </source>
</evidence>
<dbReference type="InterPro" id="IPR011129">
    <property type="entry name" value="CSD"/>
</dbReference>
<dbReference type="PROSITE" id="PS00352">
    <property type="entry name" value="CSD_1"/>
    <property type="match status" value="1"/>
</dbReference>
<dbReference type="SMART" id="SM00357">
    <property type="entry name" value="CSP"/>
    <property type="match status" value="1"/>
</dbReference>
<proteinExistence type="predicted"/>
<comment type="caution">
    <text evidence="5">The sequence shown here is derived from an EMBL/GenBank/DDBJ whole genome shotgun (WGS) entry which is preliminary data.</text>
</comment>
<dbReference type="EMBL" id="JAODYH010000004">
    <property type="protein sequence ID" value="MCT9810826.1"/>
    <property type="molecule type" value="Genomic_DNA"/>
</dbReference>
<dbReference type="Pfam" id="PF00313">
    <property type="entry name" value="CSD"/>
    <property type="match status" value="1"/>
</dbReference>